<dbReference type="EMBL" id="KN835134">
    <property type="protein sequence ID" value="KIK49029.1"/>
    <property type="molecule type" value="Genomic_DNA"/>
</dbReference>
<name>A0A0D0BHF1_9AGAM</name>
<reference evidence="1 2" key="1">
    <citation type="submission" date="2014-04" db="EMBL/GenBank/DDBJ databases">
        <authorList>
            <consortium name="DOE Joint Genome Institute"/>
            <person name="Kuo A."/>
            <person name="Ruytinx J."/>
            <person name="Rineau F."/>
            <person name="Colpaert J."/>
            <person name="Kohler A."/>
            <person name="Nagy L.G."/>
            <person name="Floudas D."/>
            <person name="Copeland A."/>
            <person name="Barry K.W."/>
            <person name="Cichocki N."/>
            <person name="Veneault-Fourrey C."/>
            <person name="LaButti K."/>
            <person name="Lindquist E.A."/>
            <person name="Lipzen A."/>
            <person name="Lundell T."/>
            <person name="Morin E."/>
            <person name="Murat C."/>
            <person name="Sun H."/>
            <person name="Tunlid A."/>
            <person name="Henrissat B."/>
            <person name="Grigoriev I.V."/>
            <person name="Hibbett D.S."/>
            <person name="Martin F."/>
            <person name="Nordberg H.P."/>
            <person name="Cantor M.N."/>
            <person name="Hua S.X."/>
        </authorList>
    </citation>
    <scope>NUCLEOTIDE SEQUENCE [LARGE SCALE GENOMIC DNA]</scope>
    <source>
        <strain evidence="1 2">UH-Slu-Lm8-n1</strain>
    </source>
</reference>
<protein>
    <submittedName>
        <fullName evidence="1">Uncharacterized protein</fullName>
    </submittedName>
</protein>
<organism evidence="1 2">
    <name type="scientific">Suillus luteus UH-Slu-Lm8-n1</name>
    <dbReference type="NCBI Taxonomy" id="930992"/>
    <lineage>
        <taxon>Eukaryota</taxon>
        <taxon>Fungi</taxon>
        <taxon>Dikarya</taxon>
        <taxon>Basidiomycota</taxon>
        <taxon>Agaricomycotina</taxon>
        <taxon>Agaricomycetes</taxon>
        <taxon>Agaricomycetidae</taxon>
        <taxon>Boletales</taxon>
        <taxon>Suillineae</taxon>
        <taxon>Suillaceae</taxon>
        <taxon>Suillus</taxon>
    </lineage>
</organism>
<sequence length="62" mass="7408">MPPYYMHTCATLSRMRDRQLTLVTRNLKPCLTCQRAIQLQGYHDPDIRRLTQVFTAARWLKE</sequence>
<dbReference type="AlphaFoldDB" id="A0A0D0BHF1"/>
<gene>
    <name evidence="1" type="ORF">CY34DRAFT_431407</name>
</gene>
<evidence type="ECO:0000313" key="1">
    <source>
        <dbReference type="EMBL" id="KIK49029.1"/>
    </source>
</evidence>
<dbReference type="InParanoid" id="A0A0D0BHF1"/>
<dbReference type="Proteomes" id="UP000054485">
    <property type="component" value="Unassembled WGS sequence"/>
</dbReference>
<evidence type="ECO:0000313" key="2">
    <source>
        <dbReference type="Proteomes" id="UP000054485"/>
    </source>
</evidence>
<dbReference type="HOGENOM" id="CLU_2905677_0_0_1"/>
<accession>A0A0D0BHF1</accession>
<proteinExistence type="predicted"/>
<keyword evidence="2" id="KW-1185">Reference proteome</keyword>
<reference evidence="2" key="2">
    <citation type="submission" date="2015-01" db="EMBL/GenBank/DDBJ databases">
        <title>Evolutionary Origins and Diversification of the Mycorrhizal Mutualists.</title>
        <authorList>
            <consortium name="DOE Joint Genome Institute"/>
            <consortium name="Mycorrhizal Genomics Consortium"/>
            <person name="Kohler A."/>
            <person name="Kuo A."/>
            <person name="Nagy L.G."/>
            <person name="Floudas D."/>
            <person name="Copeland A."/>
            <person name="Barry K.W."/>
            <person name="Cichocki N."/>
            <person name="Veneault-Fourrey C."/>
            <person name="LaButti K."/>
            <person name="Lindquist E.A."/>
            <person name="Lipzen A."/>
            <person name="Lundell T."/>
            <person name="Morin E."/>
            <person name="Murat C."/>
            <person name="Riley R."/>
            <person name="Ohm R."/>
            <person name="Sun H."/>
            <person name="Tunlid A."/>
            <person name="Henrissat B."/>
            <person name="Grigoriev I.V."/>
            <person name="Hibbett D.S."/>
            <person name="Martin F."/>
        </authorList>
    </citation>
    <scope>NUCLEOTIDE SEQUENCE [LARGE SCALE GENOMIC DNA]</scope>
    <source>
        <strain evidence="2">UH-Slu-Lm8-n1</strain>
    </source>
</reference>